<feature type="binding site" evidence="9">
    <location>
        <begin position="479"/>
        <end position="486"/>
    </location>
    <ligand>
        <name>ATP</name>
        <dbReference type="ChEBI" id="CHEBI:30616"/>
    </ligand>
</feature>
<dbReference type="Pfam" id="PF01580">
    <property type="entry name" value="FtsK_SpoIIIE"/>
    <property type="match status" value="3"/>
</dbReference>
<keyword evidence="5 9" id="KW-0547">Nucleotide-binding</keyword>
<feature type="domain" description="FtsK" evidence="11">
    <location>
        <begin position="1096"/>
        <end position="1280"/>
    </location>
</feature>
<evidence type="ECO:0000313" key="13">
    <source>
        <dbReference type="Proteomes" id="UP001138997"/>
    </source>
</evidence>
<feature type="transmembrane region" description="Helical" evidence="10">
    <location>
        <begin position="37"/>
        <end position="58"/>
    </location>
</feature>
<keyword evidence="13" id="KW-1185">Reference proteome</keyword>
<organism evidence="12 13">
    <name type="scientific">Kineosporia babensis</name>
    <dbReference type="NCBI Taxonomy" id="499548"/>
    <lineage>
        <taxon>Bacteria</taxon>
        <taxon>Bacillati</taxon>
        <taxon>Actinomycetota</taxon>
        <taxon>Actinomycetes</taxon>
        <taxon>Kineosporiales</taxon>
        <taxon>Kineosporiaceae</taxon>
        <taxon>Kineosporia</taxon>
    </lineage>
</organism>
<keyword evidence="7 10" id="KW-1133">Transmembrane helix</keyword>
<dbReference type="Proteomes" id="UP001138997">
    <property type="component" value="Unassembled WGS sequence"/>
</dbReference>
<keyword evidence="6 9" id="KW-0067">ATP-binding</keyword>
<proteinExistence type="predicted"/>
<dbReference type="Gene3D" id="3.40.50.300">
    <property type="entry name" value="P-loop containing nucleotide triphosphate hydrolases"/>
    <property type="match status" value="3"/>
</dbReference>
<evidence type="ECO:0000256" key="6">
    <source>
        <dbReference type="ARBA" id="ARBA00022840"/>
    </source>
</evidence>
<dbReference type="PROSITE" id="PS50901">
    <property type="entry name" value="FTSK"/>
    <property type="match status" value="3"/>
</dbReference>
<evidence type="ECO:0000256" key="8">
    <source>
        <dbReference type="ARBA" id="ARBA00023136"/>
    </source>
</evidence>
<dbReference type="NCBIfam" id="TIGR03925">
    <property type="entry name" value="T7SS_EccC_b"/>
    <property type="match status" value="1"/>
</dbReference>
<protein>
    <submittedName>
        <fullName evidence="12">Type VII secretion protein EccCa</fullName>
    </submittedName>
</protein>
<dbReference type="PANTHER" id="PTHR22683">
    <property type="entry name" value="SPORULATION PROTEIN RELATED"/>
    <property type="match status" value="1"/>
</dbReference>
<sequence length="1316" mass="142331">MGTVMVKRAARRPEPEYPSGEIVLEAPPEIPPPDGRAWQQVVMLMPMLAGSAAMVLIYTQGRSSSPLMYVAGALFGLSAIGMLGSQMLFSSGRNKQEMRAARQEYMRYLAQQRARVRRIIGRQRAALHYRYPAPDSLWVLPEGPRLWERRPADGDFGMVRIGVGPQELATALIPPQTKPLDQLEPMCAAALRRFIRTYAVVPDLPVVMALDGFSRVHVRGDAGLTRSMVRALIAQSVVLHAPDDLIVAVCADAQHRPEWEFVKWLPHAQHPDRKDALGPLRLIADTVTGLEAMLDDIVGRRPRFNPSAASGRSGQHVVVVLDSDGVAGSDHLMTDGGIEGVTVLDLRGQVPRVLDYATLVLDVEADGVLRSTTLNATSEMGRADTLEPAQAEALAMQLSPRRLTQAVNGEVALSTDLGLTELLGIADPAELDTAVAWQPRPSRDRLRVPIGVSPEGIQVDLDLKESAQEGMGPHGLLVGATGSGKSELLRTLVLALAATHDSQVLNFVLIDFKGGATFTKLDRLPHTSAVITNLADELPLVDRMSDAINGELLRRQELLRAAGNFASQRDYERVRVSGAPLPPLPSLLIVCDEFSELLSAKPDFIEMFVQIGRLGRSLGVHLLLASQRLEEGRLRGLDTHLSYRIALRTFSAMESRVALGTADAFELPRSPGHGFVKFGTEPLSRFRAAYVSGAYRRRDEAGPVTSAADTAIVDFTSYYTPQVKEAEPEPAPEPDDETEVGETLLDVLIGRLEGRGDPAHQVWLPPLGESPSLDELLPGLTHDPARGLVATGVPAGLAARIGVVDRPFEQRRDLLEIDLAGSGGHLVVVGGPRSGKSTALRDVVLSLALTHTPEEAQFYVLDFGGSTFSVLSGLPHVGGVAGRLDISKVRRTVAEVLTVVLAREQLFAQHGIESMAQYRRLRAERRGPQDAFGDVFLVIDGWATLRSDFEDLEETVGQIAARGLTYGVHLVASAGRWMEMRPAARDMFGSRLELRLGDISDSVLDRRTAMNVPEGTPGRGMTADRFHFLTALPRIDGGRSVDDLAAAVSSLVTAIAQAWPGPSAPPVRLLPPEFAYKEMDPQAPGGIPIGIAENDLGVVHLDLGEDPHFLLYGDSRSGKSSALRALARAITERFDPEAARLVVIDHRRSLLGAVAETHLIGYGTGAQRSAEILAEVAQALRTRLPGPDVTAEQLRNRSWWRGPELYVLVDDYDLVATGSGNPLSVLQEFLPQARDIGLHVVLARRSGGAGRAMYEPVTTALREIGSAGVLLSGQRDEGALLGGTLRPAPQPPGRGWLVDRERGAQLVQLAWLPPPE</sequence>
<dbReference type="PANTHER" id="PTHR22683:SF1">
    <property type="entry name" value="TYPE VII SECRETION SYSTEM PROTEIN ESSC"/>
    <property type="match status" value="1"/>
</dbReference>
<dbReference type="EMBL" id="JAJOMB010000002">
    <property type="protein sequence ID" value="MCD5309998.1"/>
    <property type="molecule type" value="Genomic_DNA"/>
</dbReference>
<evidence type="ECO:0000256" key="3">
    <source>
        <dbReference type="ARBA" id="ARBA00022692"/>
    </source>
</evidence>
<keyword evidence="2" id="KW-1003">Cell membrane</keyword>
<comment type="subcellular location">
    <subcellularLocation>
        <location evidence="1">Cell membrane</location>
        <topology evidence="1">Multi-pass membrane protein</topology>
    </subcellularLocation>
</comment>
<feature type="domain" description="FtsK" evidence="11">
    <location>
        <begin position="812"/>
        <end position="1003"/>
    </location>
</feature>
<keyword evidence="4" id="KW-0677">Repeat</keyword>
<comment type="caution">
    <text evidence="12">The sequence shown here is derived from an EMBL/GenBank/DDBJ whole genome shotgun (WGS) entry which is preliminary data.</text>
</comment>
<keyword evidence="3 10" id="KW-0812">Transmembrane</keyword>
<feature type="binding site" evidence="9">
    <location>
        <begin position="1113"/>
        <end position="1120"/>
    </location>
    <ligand>
        <name>ATP</name>
        <dbReference type="ChEBI" id="CHEBI:30616"/>
    </ligand>
</feature>
<name>A0A9X1N9F9_9ACTN</name>
<keyword evidence="8 10" id="KW-0472">Membrane</keyword>
<dbReference type="RefSeq" id="WP_231438927.1">
    <property type="nucleotide sequence ID" value="NZ_JAJOMB010000002.1"/>
</dbReference>
<dbReference type="InterPro" id="IPR003593">
    <property type="entry name" value="AAA+_ATPase"/>
</dbReference>
<dbReference type="NCBIfam" id="TIGR03924">
    <property type="entry name" value="T7SS_EccC_a"/>
    <property type="match status" value="1"/>
</dbReference>
<evidence type="ECO:0000256" key="1">
    <source>
        <dbReference type="ARBA" id="ARBA00004651"/>
    </source>
</evidence>
<feature type="transmembrane region" description="Helical" evidence="10">
    <location>
        <begin position="67"/>
        <end position="89"/>
    </location>
</feature>
<dbReference type="InterPro" id="IPR023836">
    <property type="entry name" value="EccCa-like_Actinobacteria"/>
</dbReference>
<gene>
    <name evidence="12" type="primary">eccCa</name>
    <name evidence="12" type="ORF">LR394_03770</name>
</gene>
<dbReference type="InterPro" id="IPR050206">
    <property type="entry name" value="FtsK/SpoIIIE/SftA"/>
</dbReference>
<evidence type="ECO:0000259" key="11">
    <source>
        <dbReference type="PROSITE" id="PS50901"/>
    </source>
</evidence>
<evidence type="ECO:0000256" key="4">
    <source>
        <dbReference type="ARBA" id="ARBA00022737"/>
    </source>
</evidence>
<dbReference type="InterPro" id="IPR002543">
    <property type="entry name" value="FtsK_dom"/>
</dbReference>
<dbReference type="SUPFAM" id="SSF52540">
    <property type="entry name" value="P-loop containing nucleoside triphosphate hydrolases"/>
    <property type="match status" value="3"/>
</dbReference>
<evidence type="ECO:0000256" key="10">
    <source>
        <dbReference type="SAM" id="Phobius"/>
    </source>
</evidence>
<dbReference type="SMART" id="SM00382">
    <property type="entry name" value="AAA"/>
    <property type="match status" value="3"/>
</dbReference>
<evidence type="ECO:0000256" key="9">
    <source>
        <dbReference type="PROSITE-ProRule" id="PRU00289"/>
    </source>
</evidence>
<dbReference type="InterPro" id="IPR023837">
    <property type="entry name" value="EccCb-like_Actinobacteria"/>
</dbReference>
<feature type="binding site" evidence="9">
    <location>
        <begin position="830"/>
        <end position="837"/>
    </location>
    <ligand>
        <name>ATP</name>
        <dbReference type="ChEBI" id="CHEBI:30616"/>
    </ligand>
</feature>
<evidence type="ECO:0000256" key="7">
    <source>
        <dbReference type="ARBA" id="ARBA00022989"/>
    </source>
</evidence>
<accession>A0A9X1N9F9</accession>
<evidence type="ECO:0000313" key="12">
    <source>
        <dbReference type="EMBL" id="MCD5309998.1"/>
    </source>
</evidence>
<dbReference type="InterPro" id="IPR027417">
    <property type="entry name" value="P-loop_NTPase"/>
</dbReference>
<evidence type="ECO:0000256" key="2">
    <source>
        <dbReference type="ARBA" id="ARBA00022475"/>
    </source>
</evidence>
<feature type="domain" description="FtsK" evidence="11">
    <location>
        <begin position="454"/>
        <end position="656"/>
    </location>
</feature>
<dbReference type="GO" id="GO:0003677">
    <property type="term" value="F:DNA binding"/>
    <property type="evidence" value="ECO:0007669"/>
    <property type="project" value="InterPro"/>
</dbReference>
<evidence type="ECO:0000256" key="5">
    <source>
        <dbReference type="ARBA" id="ARBA00022741"/>
    </source>
</evidence>
<reference evidence="12" key="1">
    <citation type="submission" date="2021-11" db="EMBL/GenBank/DDBJ databases">
        <title>Streptomyces corallinus and Kineosporia corallina sp. nov., two new coral-derived marine actinobacteria.</title>
        <authorList>
            <person name="Buangrab K."/>
            <person name="Sutthacheep M."/>
            <person name="Yeemin T."/>
            <person name="Harunari E."/>
            <person name="Igarashi Y."/>
            <person name="Sripreechasak P."/>
            <person name="Kanchanasin P."/>
            <person name="Tanasupawat S."/>
            <person name="Phongsopitanun W."/>
        </authorList>
    </citation>
    <scope>NUCLEOTIDE SEQUENCE</scope>
    <source>
        <strain evidence="12">JCM 31032</strain>
    </source>
</reference>
<dbReference type="GO" id="GO:0005524">
    <property type="term" value="F:ATP binding"/>
    <property type="evidence" value="ECO:0007669"/>
    <property type="project" value="UniProtKB-UniRule"/>
</dbReference>
<dbReference type="GO" id="GO:0005886">
    <property type="term" value="C:plasma membrane"/>
    <property type="evidence" value="ECO:0007669"/>
    <property type="project" value="UniProtKB-SubCell"/>
</dbReference>